<name>A0A8E2DUX9_9APHY</name>
<dbReference type="InterPro" id="IPR051092">
    <property type="entry name" value="FYVE_RhoGEF_PH"/>
</dbReference>
<feature type="compositionally biased region" description="Basic and acidic residues" evidence="1">
    <location>
        <begin position="1015"/>
        <end position="1024"/>
    </location>
</feature>
<gene>
    <name evidence="3" type="ORF">OBBRIDRAFT_4917</name>
</gene>
<feature type="compositionally biased region" description="Polar residues" evidence="1">
    <location>
        <begin position="508"/>
        <end position="528"/>
    </location>
</feature>
<dbReference type="CDD" id="cd00160">
    <property type="entry name" value="RhoGEF"/>
    <property type="match status" value="1"/>
</dbReference>
<feature type="compositionally biased region" description="Low complexity" evidence="1">
    <location>
        <begin position="73"/>
        <end position="85"/>
    </location>
</feature>
<feature type="region of interest" description="Disordered" evidence="1">
    <location>
        <begin position="932"/>
        <end position="1024"/>
    </location>
</feature>
<dbReference type="GO" id="GO:0005085">
    <property type="term" value="F:guanyl-nucleotide exchange factor activity"/>
    <property type="evidence" value="ECO:0007669"/>
    <property type="project" value="InterPro"/>
</dbReference>
<feature type="domain" description="DH" evidence="2">
    <location>
        <begin position="1026"/>
        <end position="1289"/>
    </location>
</feature>
<dbReference type="Gene3D" id="1.20.900.10">
    <property type="entry name" value="Dbl homology (DH) domain"/>
    <property type="match status" value="1"/>
</dbReference>
<sequence>MPNRPRAPTLSHHPSSFDDCWSDNEQPSTGISPSSAYVVDSPNSMLQSPTSPAGAPHFQPAFARSASEEDSVVSDSGNSYSSGRSPQVPLPDPSQYPDPYPYRPPHWLRGTATPALSYADSSSGSTRSSAYTSSARSGDYGHVHVALGDEEHGVGVGITTDDVVQLHDRDAGISSSASQGRAPVDQTRWSDLYSNSIRSRSSSVGNKRADPTQEAGARVLRGTPSFDLGWQPVDERDEVGLTSEDETDDDVSIDGDDHEEDEQSTNAAVIAEEGRGIIVRGDEGPIVRLEVHPGTTHLLIGSSSTPNAVPTFLTNTLPQIRVSLLALDISANFLSALPPSLAACVNLEELNIASNPLRALPVFLANLTSLRVLIADSTGINTLPNQLDALDKLHTLSIRRNKLNFLPSWLCLLPALETLLVDGNPFQGPWKALVEPLLARIPMTPLYPPSTPMFPLPSASAESTGTDPEDSSDFPWGRDHSIDGAQQEEDTIMPGRAPPMTRAVTAPAHSSSADLPSPGLSRTRTTPNRAFYDKSKASSKGSPVSGVPTVSPSSPSGFVQEGLDSQREKEVRKMKSAGDLRRANGNHYQESSKSTASSPLRPAMSEYVTSASSSDLLSTVASQRDNQVPPKRFASLGVTSGAMAGSMGRARRPTVPNVWDTPAEDESEDVVPSLGGSHTPALVASPQEIARSPQLPPSSRSSPPQTRVMTREEKGGEKTSRWGFLKKMSMGKMRPDSPNMRASAAPRVQVQANARPGLSRMPGSASMPIVPQIDVRISTTGVLLNSAASTPSTAIPPSLSRKVSTDVLKAVPPLPENLPVPRLHAIQVPLNSLLVPPTPRSGKRRSFLPIDMSPIPIPAAAPFVHGLTATNSTDEDDRSAAPSPLPPSPIPVPTETMEELQRREEERQREARIRALRSVMAYLKDMHDLGLSQSNTTSVYGGPGDATGGGMRSRRPTFADGGRIPSESSTSSLISSSASRPDSVQLRSAESRSALRSGYTTQTNSVATTDSGESGGERKFKDEPAKRGRIIREIVETERTYVKGLQELVDIYITPASAPVTALGGGKDTVVPAAERKVVFGGLEALFIFHKDSFLPALEHAAAPLLAPKDVTPAEAVGLLSLDVARKVAQTFVSHAAFMKMYSTYINNFDNSVARIRTWVTDRQTPTPSSTGTLSPSSSSAQLSSLGVAMSVASVSSVLADSPPNSAVTLSSGQRKRIRTYLKRCRMNPRHSQLNLEGYLLLPIQRIPRYRLLLEELVRSTPPLYAYMEDPLDRALAEISLLANNMNEGKRESESRQKLVQWQARIRGKFPSPLVQPHRRLIMDGPLHLTRVVRKTSVSFEVINAQGDASLVQVECLSPELTPRALIGILCNDLLVLCRDQSDGQDPNAAVDLWAVLRMQTLPQPASIVHGNALRLVDNKAILYFSAPSTSDALNWFRAINLHIPASKA</sequence>
<feature type="compositionally biased region" description="Pro residues" evidence="1">
    <location>
        <begin position="883"/>
        <end position="892"/>
    </location>
</feature>
<feature type="region of interest" description="Disordered" evidence="1">
    <location>
        <begin position="453"/>
        <end position="601"/>
    </location>
</feature>
<proteinExistence type="predicted"/>
<dbReference type="InterPro" id="IPR001331">
    <property type="entry name" value="GDS_CDC24_CS"/>
</dbReference>
<feature type="compositionally biased region" description="Basic and acidic residues" evidence="1">
    <location>
        <begin position="564"/>
        <end position="582"/>
    </location>
</feature>
<evidence type="ECO:0000256" key="1">
    <source>
        <dbReference type="SAM" id="MobiDB-lite"/>
    </source>
</evidence>
<protein>
    <recommendedName>
        <fullName evidence="2">DH domain-containing protein</fullName>
    </recommendedName>
</protein>
<dbReference type="SUPFAM" id="SSF48065">
    <property type="entry name" value="DBL homology domain (DH-domain)"/>
    <property type="match status" value="1"/>
</dbReference>
<dbReference type="Gene3D" id="2.30.29.30">
    <property type="entry name" value="Pleckstrin-homology domain (PH domain)/Phosphotyrosine-binding domain (PTB)"/>
    <property type="match status" value="1"/>
</dbReference>
<feature type="region of interest" description="Disordered" evidence="1">
    <location>
        <begin position="644"/>
        <end position="722"/>
    </location>
</feature>
<feature type="compositionally biased region" description="Acidic residues" evidence="1">
    <location>
        <begin position="243"/>
        <end position="263"/>
    </location>
</feature>
<dbReference type="Gene3D" id="3.80.10.10">
    <property type="entry name" value="Ribonuclease Inhibitor"/>
    <property type="match status" value="1"/>
</dbReference>
<feature type="compositionally biased region" description="Low complexity" evidence="1">
    <location>
        <begin position="538"/>
        <end position="557"/>
    </location>
</feature>
<feature type="compositionally biased region" description="Pro residues" evidence="1">
    <location>
        <begin position="88"/>
        <end position="104"/>
    </location>
</feature>
<dbReference type="InterPro" id="IPR035899">
    <property type="entry name" value="DBL_dom_sf"/>
</dbReference>
<feature type="compositionally biased region" description="Low complexity" evidence="1">
    <location>
        <begin position="691"/>
        <end position="705"/>
    </location>
</feature>
<dbReference type="GO" id="GO:0035556">
    <property type="term" value="P:intracellular signal transduction"/>
    <property type="evidence" value="ECO:0007669"/>
    <property type="project" value="InterPro"/>
</dbReference>
<reference evidence="3 4" key="1">
    <citation type="submission" date="2016-07" db="EMBL/GenBank/DDBJ databases">
        <title>Draft genome of the white-rot fungus Obba rivulosa 3A-2.</title>
        <authorList>
            <consortium name="DOE Joint Genome Institute"/>
            <person name="Miettinen O."/>
            <person name="Riley R."/>
            <person name="Acob R."/>
            <person name="Barry K."/>
            <person name="Cullen D."/>
            <person name="De Vries R."/>
            <person name="Hainaut M."/>
            <person name="Hatakka A."/>
            <person name="Henrissat B."/>
            <person name="Hilden K."/>
            <person name="Kuo R."/>
            <person name="Labutti K."/>
            <person name="Lipzen A."/>
            <person name="Makela M.R."/>
            <person name="Sandor L."/>
            <person name="Spatafora J.W."/>
            <person name="Grigoriev I.V."/>
            <person name="Hibbett D.S."/>
        </authorList>
    </citation>
    <scope>NUCLEOTIDE SEQUENCE [LARGE SCALE GENOMIC DNA]</scope>
    <source>
        <strain evidence="3 4">3A-2</strain>
    </source>
</reference>
<feature type="region of interest" description="Disordered" evidence="1">
    <location>
        <begin position="1"/>
        <end position="137"/>
    </location>
</feature>
<feature type="compositionally biased region" description="Basic and acidic residues" evidence="1">
    <location>
        <begin position="899"/>
        <end position="909"/>
    </location>
</feature>
<dbReference type="SUPFAM" id="SSF52058">
    <property type="entry name" value="L domain-like"/>
    <property type="match status" value="1"/>
</dbReference>
<dbReference type="InterPro" id="IPR032675">
    <property type="entry name" value="LRR_dom_sf"/>
</dbReference>
<dbReference type="InterPro" id="IPR000219">
    <property type="entry name" value="DH_dom"/>
</dbReference>
<feature type="compositionally biased region" description="Polar residues" evidence="1">
    <location>
        <begin position="23"/>
        <end position="51"/>
    </location>
</feature>
<dbReference type="PANTHER" id="PTHR12673:SF270">
    <property type="entry name" value="FYVE-TYPE DOMAIN-CONTAINING PROTEIN"/>
    <property type="match status" value="1"/>
</dbReference>
<dbReference type="PROSITE" id="PS50010">
    <property type="entry name" value="DH_2"/>
    <property type="match status" value="1"/>
</dbReference>
<dbReference type="Pfam" id="PF00621">
    <property type="entry name" value="RhoGEF"/>
    <property type="match status" value="1"/>
</dbReference>
<dbReference type="PANTHER" id="PTHR12673">
    <property type="entry name" value="FACIOGENITAL DYSPLASIA PROTEIN"/>
    <property type="match status" value="1"/>
</dbReference>
<accession>A0A8E2DUX9</accession>
<feature type="compositionally biased region" description="Gly residues" evidence="1">
    <location>
        <begin position="941"/>
        <end position="951"/>
    </location>
</feature>
<dbReference type="Proteomes" id="UP000250043">
    <property type="component" value="Unassembled WGS sequence"/>
</dbReference>
<feature type="region of interest" description="Disordered" evidence="1">
    <location>
        <begin position="198"/>
        <end position="264"/>
    </location>
</feature>
<organism evidence="3 4">
    <name type="scientific">Obba rivulosa</name>
    <dbReference type="NCBI Taxonomy" id="1052685"/>
    <lineage>
        <taxon>Eukaryota</taxon>
        <taxon>Fungi</taxon>
        <taxon>Dikarya</taxon>
        <taxon>Basidiomycota</taxon>
        <taxon>Agaricomycotina</taxon>
        <taxon>Agaricomycetes</taxon>
        <taxon>Polyporales</taxon>
        <taxon>Gelatoporiaceae</taxon>
        <taxon>Obba</taxon>
    </lineage>
</organism>
<dbReference type="SMART" id="SM00325">
    <property type="entry name" value="RhoGEF"/>
    <property type="match status" value="1"/>
</dbReference>
<feature type="compositionally biased region" description="Polar residues" evidence="1">
    <location>
        <begin position="998"/>
        <end position="1012"/>
    </location>
</feature>
<dbReference type="SUPFAM" id="SSF50729">
    <property type="entry name" value="PH domain-like"/>
    <property type="match status" value="1"/>
</dbReference>
<dbReference type="GO" id="GO:0005737">
    <property type="term" value="C:cytoplasm"/>
    <property type="evidence" value="ECO:0007669"/>
    <property type="project" value="TreeGrafter"/>
</dbReference>
<dbReference type="OrthoDB" id="660555at2759"/>
<feature type="compositionally biased region" description="Low complexity" evidence="1">
    <location>
        <begin position="966"/>
        <end position="997"/>
    </location>
</feature>
<evidence type="ECO:0000313" key="3">
    <source>
        <dbReference type="EMBL" id="OCH96469.1"/>
    </source>
</evidence>
<dbReference type="PROSITE" id="PS00741">
    <property type="entry name" value="DH_1"/>
    <property type="match status" value="1"/>
</dbReference>
<feature type="compositionally biased region" description="Basic and acidic residues" evidence="1">
    <location>
        <begin position="709"/>
        <end position="720"/>
    </location>
</feature>
<evidence type="ECO:0000259" key="2">
    <source>
        <dbReference type="PROSITE" id="PS50010"/>
    </source>
</evidence>
<dbReference type="InterPro" id="IPR011993">
    <property type="entry name" value="PH-like_dom_sf"/>
</dbReference>
<feature type="compositionally biased region" description="Low complexity" evidence="1">
    <location>
        <begin position="117"/>
        <end position="137"/>
    </location>
</feature>
<evidence type="ECO:0000313" key="4">
    <source>
        <dbReference type="Proteomes" id="UP000250043"/>
    </source>
</evidence>
<keyword evidence="4" id="KW-1185">Reference proteome</keyword>
<feature type="region of interest" description="Disordered" evidence="1">
    <location>
        <begin position="869"/>
        <end position="909"/>
    </location>
</feature>
<feature type="compositionally biased region" description="Polar residues" evidence="1">
    <location>
        <begin position="586"/>
        <end position="598"/>
    </location>
</feature>
<dbReference type="EMBL" id="KV722330">
    <property type="protein sequence ID" value="OCH96469.1"/>
    <property type="molecule type" value="Genomic_DNA"/>
</dbReference>